<evidence type="ECO:0000313" key="3">
    <source>
        <dbReference type="Proteomes" id="UP000053257"/>
    </source>
</evidence>
<feature type="compositionally biased region" description="Basic and acidic residues" evidence="1">
    <location>
        <begin position="76"/>
        <end position="90"/>
    </location>
</feature>
<reference evidence="2 3" key="1">
    <citation type="journal article" date="2014" name="PLoS Genet.">
        <title>Analysis of the Phlebiopsis gigantea genome, transcriptome and secretome provides insight into its pioneer colonization strategies of wood.</title>
        <authorList>
            <person name="Hori C."/>
            <person name="Ishida T."/>
            <person name="Igarashi K."/>
            <person name="Samejima M."/>
            <person name="Suzuki H."/>
            <person name="Master E."/>
            <person name="Ferreira P."/>
            <person name="Ruiz-Duenas F.J."/>
            <person name="Held B."/>
            <person name="Canessa P."/>
            <person name="Larrondo L.F."/>
            <person name="Schmoll M."/>
            <person name="Druzhinina I.S."/>
            <person name="Kubicek C.P."/>
            <person name="Gaskell J.A."/>
            <person name="Kersten P."/>
            <person name="St John F."/>
            <person name="Glasner J."/>
            <person name="Sabat G."/>
            <person name="Splinter BonDurant S."/>
            <person name="Syed K."/>
            <person name="Yadav J."/>
            <person name="Mgbeahuruike A.C."/>
            <person name="Kovalchuk A."/>
            <person name="Asiegbu F.O."/>
            <person name="Lackner G."/>
            <person name="Hoffmeister D."/>
            <person name="Rencoret J."/>
            <person name="Gutierrez A."/>
            <person name="Sun H."/>
            <person name="Lindquist E."/>
            <person name="Barry K."/>
            <person name="Riley R."/>
            <person name="Grigoriev I.V."/>
            <person name="Henrissat B."/>
            <person name="Kues U."/>
            <person name="Berka R.M."/>
            <person name="Martinez A.T."/>
            <person name="Covert S.F."/>
            <person name="Blanchette R.A."/>
            <person name="Cullen D."/>
        </authorList>
    </citation>
    <scope>NUCLEOTIDE SEQUENCE [LARGE SCALE GENOMIC DNA]</scope>
    <source>
        <strain evidence="2 3">11061_1 CR5-6</strain>
    </source>
</reference>
<feature type="compositionally biased region" description="Acidic residues" evidence="1">
    <location>
        <begin position="124"/>
        <end position="138"/>
    </location>
</feature>
<protein>
    <submittedName>
        <fullName evidence="2">Uncharacterized protein</fullName>
    </submittedName>
</protein>
<dbReference type="HOGENOM" id="CLU_1366705_0_0_1"/>
<sequence>MPGSGIATAGIDPYKIFNDEGAPSTISTFDRNAAVVDGPEDKSSSGENSDGGILGDEKISSGDSLSEDESTAESKSPGDKRDDKESDDKPVSQPVNLPKVMPLVPHLRHPSLVASLFVPRALPDESEADEEEEEEVDENSLHEAEQSYESTSSDERSLNDSTQSEMPAQPSTTFEFTFTYPLAATGGFRRTLGLEEEHPE</sequence>
<organism evidence="2 3">
    <name type="scientific">Phlebiopsis gigantea (strain 11061_1 CR5-6)</name>
    <name type="common">White-rot fungus</name>
    <name type="synonym">Peniophora gigantea</name>
    <dbReference type="NCBI Taxonomy" id="745531"/>
    <lineage>
        <taxon>Eukaryota</taxon>
        <taxon>Fungi</taxon>
        <taxon>Dikarya</taxon>
        <taxon>Basidiomycota</taxon>
        <taxon>Agaricomycotina</taxon>
        <taxon>Agaricomycetes</taxon>
        <taxon>Polyporales</taxon>
        <taxon>Phanerochaetaceae</taxon>
        <taxon>Phlebiopsis</taxon>
    </lineage>
</organism>
<feature type="compositionally biased region" description="Polar residues" evidence="1">
    <location>
        <begin position="159"/>
        <end position="175"/>
    </location>
</feature>
<keyword evidence="3" id="KW-1185">Reference proteome</keyword>
<evidence type="ECO:0000313" key="2">
    <source>
        <dbReference type="EMBL" id="KIP01293.1"/>
    </source>
</evidence>
<proteinExistence type="predicted"/>
<evidence type="ECO:0000256" key="1">
    <source>
        <dbReference type="SAM" id="MobiDB-lite"/>
    </source>
</evidence>
<feature type="region of interest" description="Disordered" evidence="1">
    <location>
        <begin position="120"/>
        <end position="175"/>
    </location>
</feature>
<dbReference type="Proteomes" id="UP000053257">
    <property type="component" value="Unassembled WGS sequence"/>
</dbReference>
<gene>
    <name evidence="2" type="ORF">PHLGIDRAFT_123482</name>
</gene>
<accession>A0A0C3P9G8</accession>
<name>A0A0C3P9G8_PHLG1</name>
<feature type="region of interest" description="Disordered" evidence="1">
    <location>
        <begin position="1"/>
        <end position="102"/>
    </location>
</feature>
<dbReference type="EMBL" id="KN840832">
    <property type="protein sequence ID" value="KIP01293.1"/>
    <property type="molecule type" value="Genomic_DNA"/>
</dbReference>
<dbReference type="AlphaFoldDB" id="A0A0C3P9G8"/>